<keyword evidence="2" id="KW-1185">Reference proteome</keyword>
<reference evidence="1" key="1">
    <citation type="journal article" date="2023" name="Mol. Phylogenet. Evol.">
        <title>Genome-scale phylogeny and comparative genomics of the fungal order Sordariales.</title>
        <authorList>
            <person name="Hensen N."/>
            <person name="Bonometti L."/>
            <person name="Westerberg I."/>
            <person name="Brannstrom I.O."/>
            <person name="Guillou S."/>
            <person name="Cros-Aarteil S."/>
            <person name="Calhoun S."/>
            <person name="Haridas S."/>
            <person name="Kuo A."/>
            <person name="Mondo S."/>
            <person name="Pangilinan J."/>
            <person name="Riley R."/>
            <person name="LaButti K."/>
            <person name="Andreopoulos B."/>
            <person name="Lipzen A."/>
            <person name="Chen C."/>
            <person name="Yan M."/>
            <person name="Daum C."/>
            <person name="Ng V."/>
            <person name="Clum A."/>
            <person name="Steindorff A."/>
            <person name="Ohm R.A."/>
            <person name="Martin F."/>
            <person name="Silar P."/>
            <person name="Natvig D.O."/>
            <person name="Lalanne C."/>
            <person name="Gautier V."/>
            <person name="Ament-Velasquez S.L."/>
            <person name="Kruys A."/>
            <person name="Hutchinson M.I."/>
            <person name="Powell A.J."/>
            <person name="Barry K."/>
            <person name="Miller A.N."/>
            <person name="Grigoriev I.V."/>
            <person name="Debuchy R."/>
            <person name="Gladieux P."/>
            <person name="Hiltunen Thoren M."/>
            <person name="Johannesson H."/>
        </authorList>
    </citation>
    <scope>NUCLEOTIDE SEQUENCE</scope>
    <source>
        <strain evidence="1">PSN293</strain>
    </source>
</reference>
<protein>
    <submittedName>
        <fullName evidence="1">Uncharacterized protein</fullName>
    </submittedName>
</protein>
<name>A0AAN7B6X7_9PEZI</name>
<feature type="non-terminal residue" evidence="1">
    <location>
        <position position="1"/>
    </location>
</feature>
<organism evidence="1 2">
    <name type="scientific">Rhypophila decipiens</name>
    <dbReference type="NCBI Taxonomy" id="261697"/>
    <lineage>
        <taxon>Eukaryota</taxon>
        <taxon>Fungi</taxon>
        <taxon>Dikarya</taxon>
        <taxon>Ascomycota</taxon>
        <taxon>Pezizomycotina</taxon>
        <taxon>Sordariomycetes</taxon>
        <taxon>Sordariomycetidae</taxon>
        <taxon>Sordariales</taxon>
        <taxon>Naviculisporaceae</taxon>
        <taxon>Rhypophila</taxon>
    </lineage>
</organism>
<evidence type="ECO:0000313" key="2">
    <source>
        <dbReference type="Proteomes" id="UP001301769"/>
    </source>
</evidence>
<accession>A0AAN7B6X7</accession>
<reference evidence="1" key="2">
    <citation type="submission" date="2023-05" db="EMBL/GenBank/DDBJ databases">
        <authorList>
            <consortium name="Lawrence Berkeley National Laboratory"/>
            <person name="Steindorff A."/>
            <person name="Hensen N."/>
            <person name="Bonometti L."/>
            <person name="Westerberg I."/>
            <person name="Brannstrom I.O."/>
            <person name="Guillou S."/>
            <person name="Cros-Aarteil S."/>
            <person name="Calhoun S."/>
            <person name="Haridas S."/>
            <person name="Kuo A."/>
            <person name="Mondo S."/>
            <person name="Pangilinan J."/>
            <person name="Riley R."/>
            <person name="Labutti K."/>
            <person name="Andreopoulos B."/>
            <person name="Lipzen A."/>
            <person name="Chen C."/>
            <person name="Yanf M."/>
            <person name="Daum C."/>
            <person name="Ng V."/>
            <person name="Clum A."/>
            <person name="Ohm R."/>
            <person name="Martin F."/>
            <person name="Silar P."/>
            <person name="Natvig D."/>
            <person name="Lalanne C."/>
            <person name="Gautier V."/>
            <person name="Ament-Velasquez S.L."/>
            <person name="Kruys A."/>
            <person name="Hutchinson M.I."/>
            <person name="Powell A.J."/>
            <person name="Barry K."/>
            <person name="Miller A.N."/>
            <person name="Grigoriev I.V."/>
            <person name="Debuchy R."/>
            <person name="Gladieux P."/>
            <person name="Thoren M.H."/>
            <person name="Johannesson H."/>
        </authorList>
    </citation>
    <scope>NUCLEOTIDE SEQUENCE</scope>
    <source>
        <strain evidence="1">PSN293</strain>
    </source>
</reference>
<comment type="caution">
    <text evidence="1">The sequence shown here is derived from an EMBL/GenBank/DDBJ whole genome shotgun (WGS) entry which is preliminary data.</text>
</comment>
<dbReference type="Proteomes" id="UP001301769">
    <property type="component" value="Unassembled WGS sequence"/>
</dbReference>
<dbReference type="AlphaFoldDB" id="A0AAN7B6X7"/>
<dbReference type="EMBL" id="MU858129">
    <property type="protein sequence ID" value="KAK4212332.1"/>
    <property type="molecule type" value="Genomic_DNA"/>
</dbReference>
<gene>
    <name evidence="1" type="ORF">QBC37DRAFT_465924</name>
</gene>
<sequence length="105" mass="11975">GRRHRTRSRRSRWWQGVRAATVCTAGHKAEFRWFELATAERNRLLAEMEAVERENGGDMPNAAGSLLRLADTNMSDDGTAASFRSWEIQDANYYETRQSTVVVNV</sequence>
<proteinExistence type="predicted"/>
<evidence type="ECO:0000313" key="1">
    <source>
        <dbReference type="EMBL" id="KAK4212332.1"/>
    </source>
</evidence>